<protein>
    <submittedName>
        <fullName evidence="1">Uncharacterized protein</fullName>
    </submittedName>
</protein>
<reference evidence="1" key="2">
    <citation type="journal article" date="2021" name="Microbiome">
        <title>Successional dynamics and alternative stable states in a saline activated sludge microbial community over 9 years.</title>
        <authorList>
            <person name="Wang Y."/>
            <person name="Ye J."/>
            <person name="Ju F."/>
            <person name="Liu L."/>
            <person name="Boyd J.A."/>
            <person name="Deng Y."/>
            <person name="Parks D.H."/>
            <person name="Jiang X."/>
            <person name="Yin X."/>
            <person name="Woodcroft B.J."/>
            <person name="Tyson G.W."/>
            <person name="Hugenholtz P."/>
            <person name="Polz M.F."/>
            <person name="Zhang T."/>
        </authorList>
    </citation>
    <scope>NUCLEOTIDE SEQUENCE</scope>
    <source>
        <strain evidence="1">HKST-UBA14</strain>
    </source>
</reference>
<gene>
    <name evidence="1" type="ORF">KC909_00560</name>
</gene>
<proteinExistence type="predicted"/>
<dbReference type="Proteomes" id="UP000783287">
    <property type="component" value="Unassembled WGS sequence"/>
</dbReference>
<evidence type="ECO:0000313" key="2">
    <source>
        <dbReference type="Proteomes" id="UP000783287"/>
    </source>
</evidence>
<accession>A0A955L4R7</accession>
<comment type="caution">
    <text evidence="1">The sequence shown here is derived from an EMBL/GenBank/DDBJ whole genome shotgun (WGS) entry which is preliminary data.</text>
</comment>
<reference evidence="1" key="1">
    <citation type="submission" date="2020-04" db="EMBL/GenBank/DDBJ databases">
        <authorList>
            <person name="Zhang T."/>
        </authorList>
    </citation>
    <scope>NUCLEOTIDE SEQUENCE</scope>
    <source>
        <strain evidence="1">HKST-UBA14</strain>
    </source>
</reference>
<sequence length="252" mass="28613">MRDQLVHAGLRIPSNSSTKYLERVGVDFDQRLGGNCVYQLGHMLDMLGPGAIERAGILTSNTGGVLHYAAVVQDGRDEYYLDPYLMHTEPVKVADIFRGGVMVEAFPIGNKVAFQHTGANTFQATLYRPSTGVQFDEVRRYQFDLDQAYDDFPPFEEYATPNPSKMSMRVISPTADELMMLHYHLHTAGMNIVRYHSSGRTENVRQKGQPDVFEHHLQRMASMVLLSKGKIYDGLYQAQYYATEGYWSRINE</sequence>
<organism evidence="1 2">
    <name type="scientific">Candidatus Dojkabacteria bacterium</name>
    <dbReference type="NCBI Taxonomy" id="2099670"/>
    <lineage>
        <taxon>Bacteria</taxon>
        <taxon>Candidatus Dojkabacteria</taxon>
    </lineage>
</organism>
<evidence type="ECO:0000313" key="1">
    <source>
        <dbReference type="EMBL" id="MCA9382832.1"/>
    </source>
</evidence>
<dbReference type="EMBL" id="JAGQLK010000007">
    <property type="protein sequence ID" value="MCA9382832.1"/>
    <property type="molecule type" value="Genomic_DNA"/>
</dbReference>
<name>A0A955L4R7_9BACT</name>
<dbReference type="AlphaFoldDB" id="A0A955L4R7"/>